<proteinExistence type="predicted"/>
<dbReference type="Pfam" id="PF01823">
    <property type="entry name" value="MACPF"/>
    <property type="match status" value="1"/>
</dbReference>
<dbReference type="EMBL" id="AJWJ01000904">
    <property type="protein sequence ID" value="KAF2068620.1"/>
    <property type="molecule type" value="Genomic_DNA"/>
</dbReference>
<sequence length="190" mass="21678">MTNEKNTLVETSLLCTTSVLQLTDQYSFHPLFLESISNVKKVEDVVLIIERYGTHFMKRAIMGGKLTQVTSISEKEIKQKTSRTIINTYEDAAPYSPSDSGGQTNFPGWASTVDLLPVPVKNDLMTIRDIIPSKWTIFNDLNVLKLWMEAEEIYYQKYGFYGTNQPNTDLDFSVINTLMLKLQLILLQPK</sequence>
<accession>A0A8J4PJF4</accession>
<evidence type="ECO:0000313" key="3">
    <source>
        <dbReference type="Proteomes" id="UP000695562"/>
    </source>
</evidence>
<reference evidence="2" key="1">
    <citation type="submission" date="2020-01" db="EMBL/GenBank/DDBJ databases">
        <title>Development of genomics and gene disruption for Polysphondylium violaceum indicates a role for the polyketide synthase stlB in stalk morphogenesis.</title>
        <authorList>
            <person name="Narita B."/>
            <person name="Kawabe Y."/>
            <person name="Kin K."/>
            <person name="Saito T."/>
            <person name="Gibbs R."/>
            <person name="Kuspa A."/>
            <person name="Muzny D."/>
            <person name="Queller D."/>
            <person name="Richards S."/>
            <person name="Strassman J."/>
            <person name="Sucgang R."/>
            <person name="Worley K."/>
            <person name="Schaap P."/>
        </authorList>
    </citation>
    <scope>NUCLEOTIDE SEQUENCE</scope>
    <source>
        <strain evidence="2">QSvi11</strain>
    </source>
</reference>
<dbReference type="Proteomes" id="UP000695562">
    <property type="component" value="Unassembled WGS sequence"/>
</dbReference>
<evidence type="ECO:0000259" key="1">
    <source>
        <dbReference type="Pfam" id="PF01823"/>
    </source>
</evidence>
<organism evidence="2 3">
    <name type="scientific">Polysphondylium violaceum</name>
    <dbReference type="NCBI Taxonomy" id="133409"/>
    <lineage>
        <taxon>Eukaryota</taxon>
        <taxon>Amoebozoa</taxon>
        <taxon>Evosea</taxon>
        <taxon>Eumycetozoa</taxon>
        <taxon>Dictyostelia</taxon>
        <taxon>Dictyosteliales</taxon>
        <taxon>Dictyosteliaceae</taxon>
        <taxon>Polysphondylium</taxon>
    </lineage>
</organism>
<keyword evidence="3" id="KW-1185">Reference proteome</keyword>
<name>A0A8J4PJF4_9MYCE</name>
<comment type="caution">
    <text evidence="2">The sequence shown here is derived from an EMBL/GenBank/DDBJ whole genome shotgun (WGS) entry which is preliminary data.</text>
</comment>
<gene>
    <name evidence="2" type="ORF">CYY_010053</name>
</gene>
<feature type="domain" description="MACPF" evidence="1">
    <location>
        <begin position="3"/>
        <end position="83"/>
    </location>
</feature>
<dbReference type="InterPro" id="IPR020864">
    <property type="entry name" value="MACPF"/>
</dbReference>
<dbReference type="AlphaFoldDB" id="A0A8J4PJF4"/>
<protein>
    <recommendedName>
        <fullName evidence="1">MACPF domain-containing protein</fullName>
    </recommendedName>
</protein>
<evidence type="ECO:0000313" key="2">
    <source>
        <dbReference type="EMBL" id="KAF2068620.1"/>
    </source>
</evidence>